<evidence type="ECO:0000256" key="11">
    <source>
        <dbReference type="HAMAP-Rule" id="MF_00303"/>
    </source>
</evidence>
<organism evidence="15 16">
    <name type="scientific">Candidatus Vallotiella hemipterorum</name>
    <dbReference type="NCBI Taxonomy" id="1177213"/>
    <lineage>
        <taxon>Bacteria</taxon>
        <taxon>Pseudomonadati</taxon>
        <taxon>Pseudomonadota</taxon>
        <taxon>Betaproteobacteria</taxon>
        <taxon>Burkholderiales</taxon>
        <taxon>Burkholderiaceae</taxon>
        <taxon>Candidatus Vallotiella</taxon>
    </lineage>
</organism>
<dbReference type="Pfam" id="PF05697">
    <property type="entry name" value="Trigger_N"/>
    <property type="match status" value="1"/>
</dbReference>
<keyword evidence="16" id="KW-1185">Reference proteome</keyword>
<dbReference type="GO" id="GO:0044183">
    <property type="term" value="F:protein folding chaperone"/>
    <property type="evidence" value="ECO:0007669"/>
    <property type="project" value="TreeGrafter"/>
</dbReference>
<dbReference type="Pfam" id="PF00254">
    <property type="entry name" value="FKBP_C"/>
    <property type="match status" value="1"/>
</dbReference>
<evidence type="ECO:0000256" key="6">
    <source>
        <dbReference type="ARBA" id="ARBA00023110"/>
    </source>
</evidence>
<dbReference type="Proteomes" id="UP000693996">
    <property type="component" value="Chromosome"/>
</dbReference>
<keyword evidence="6 11" id="KW-0697">Rotamase</keyword>
<evidence type="ECO:0000256" key="7">
    <source>
        <dbReference type="ARBA" id="ARBA00023186"/>
    </source>
</evidence>
<reference evidence="15" key="1">
    <citation type="submission" date="2021-06" db="EMBL/GenBank/DDBJ databases">
        <authorList>
            <person name="Szabo G."/>
        </authorList>
    </citation>
    <scope>NUCLEOTIDE SEQUENCE</scope>
    <source>
        <strain evidence="15">MYVALT</strain>
    </source>
</reference>
<evidence type="ECO:0000256" key="9">
    <source>
        <dbReference type="ARBA" id="ARBA00023306"/>
    </source>
</evidence>
<feature type="domain" description="PPIase FKBP-type" evidence="14">
    <location>
        <begin position="173"/>
        <end position="233"/>
    </location>
</feature>
<dbReference type="GO" id="GO:0051301">
    <property type="term" value="P:cell division"/>
    <property type="evidence" value="ECO:0007669"/>
    <property type="project" value="UniProtKB-KW"/>
</dbReference>
<dbReference type="KEGG" id="vtr:MYVALT_F_02840"/>
<dbReference type="GO" id="GO:0043335">
    <property type="term" value="P:protein unfolding"/>
    <property type="evidence" value="ECO:0007669"/>
    <property type="project" value="TreeGrafter"/>
</dbReference>
<keyword evidence="11" id="KW-0963">Cytoplasm</keyword>
<dbReference type="GO" id="GO:0005737">
    <property type="term" value="C:cytoplasm"/>
    <property type="evidence" value="ECO:0007669"/>
    <property type="project" value="UniProtKB-SubCell"/>
</dbReference>
<evidence type="ECO:0000259" key="14">
    <source>
        <dbReference type="PROSITE" id="PS50059"/>
    </source>
</evidence>
<accession>A0A916NMD7</accession>
<comment type="function">
    <text evidence="11">Involved in protein export. Acts as a chaperone by maintaining the newly synthesized protein in an open conformation. Functions as a peptidyl-prolyl cis-trans isomerase.</text>
</comment>
<dbReference type="FunFam" id="3.10.50.40:FF:000001">
    <property type="entry name" value="Trigger factor"/>
    <property type="match status" value="1"/>
</dbReference>
<dbReference type="GO" id="GO:0003755">
    <property type="term" value="F:peptidyl-prolyl cis-trans isomerase activity"/>
    <property type="evidence" value="ECO:0007669"/>
    <property type="project" value="UniProtKB-UniRule"/>
</dbReference>
<protein>
    <recommendedName>
        <fullName evidence="4 11">Trigger factor</fullName>
        <shortName evidence="11">TF</shortName>
        <ecNumber evidence="3 11">5.2.1.8</ecNumber>
    </recommendedName>
    <alternativeName>
        <fullName evidence="10 11">PPIase</fullName>
    </alternativeName>
</protein>
<evidence type="ECO:0000313" key="16">
    <source>
        <dbReference type="Proteomes" id="UP000693996"/>
    </source>
</evidence>
<evidence type="ECO:0000256" key="13">
    <source>
        <dbReference type="RuleBase" id="RU003914"/>
    </source>
</evidence>
<dbReference type="EC" id="5.2.1.8" evidence="3 11"/>
<evidence type="ECO:0000256" key="12">
    <source>
        <dbReference type="PROSITE-ProRule" id="PRU00277"/>
    </source>
</evidence>
<dbReference type="PROSITE" id="PS50059">
    <property type="entry name" value="FKBP_PPIASE"/>
    <property type="match status" value="1"/>
</dbReference>
<dbReference type="HAMAP" id="MF_00303">
    <property type="entry name" value="Trigger_factor_Tig"/>
    <property type="match status" value="1"/>
</dbReference>
<evidence type="ECO:0000256" key="3">
    <source>
        <dbReference type="ARBA" id="ARBA00013194"/>
    </source>
</evidence>
<evidence type="ECO:0000256" key="4">
    <source>
        <dbReference type="ARBA" id="ARBA00016902"/>
    </source>
</evidence>
<evidence type="ECO:0000256" key="10">
    <source>
        <dbReference type="ARBA" id="ARBA00029986"/>
    </source>
</evidence>
<dbReference type="NCBIfam" id="TIGR00115">
    <property type="entry name" value="tig"/>
    <property type="match status" value="1"/>
</dbReference>
<evidence type="ECO:0000256" key="5">
    <source>
        <dbReference type="ARBA" id="ARBA00022618"/>
    </source>
</evidence>
<comment type="catalytic activity">
    <reaction evidence="1 11 12">
        <text>[protein]-peptidylproline (omega=180) = [protein]-peptidylproline (omega=0)</text>
        <dbReference type="Rhea" id="RHEA:16237"/>
        <dbReference type="Rhea" id="RHEA-COMP:10747"/>
        <dbReference type="Rhea" id="RHEA-COMP:10748"/>
        <dbReference type="ChEBI" id="CHEBI:83833"/>
        <dbReference type="ChEBI" id="CHEBI:83834"/>
        <dbReference type="EC" id="5.2.1.8"/>
    </reaction>
</comment>
<dbReference type="InterPro" id="IPR001179">
    <property type="entry name" value="PPIase_FKBP_dom"/>
</dbReference>
<dbReference type="Pfam" id="PF05698">
    <property type="entry name" value="Trigger_C"/>
    <property type="match status" value="1"/>
</dbReference>
<dbReference type="AlphaFoldDB" id="A0A916NMD7"/>
<comment type="domain">
    <text evidence="11">Consists of 3 domains; the N-terminus binds the ribosome, the middle domain has PPIase activity, while the C-terminus has intrinsic chaperone activity on its own.</text>
</comment>
<dbReference type="GO" id="GO:0015031">
    <property type="term" value="P:protein transport"/>
    <property type="evidence" value="ECO:0007669"/>
    <property type="project" value="UniProtKB-UniRule"/>
</dbReference>
<dbReference type="InterPro" id="IPR008881">
    <property type="entry name" value="Trigger_fac_ribosome-bd_bac"/>
</dbReference>
<comment type="similarity">
    <text evidence="2 11 13">Belongs to the FKBP-type PPIase family. Tig subfamily.</text>
</comment>
<proteinExistence type="inferred from homology"/>
<comment type="subcellular location">
    <subcellularLocation>
        <location evidence="11">Cytoplasm</location>
    </subcellularLocation>
    <text evidence="11">About half TF is bound to the ribosome near the polypeptide exit tunnel while the other half is free in the cytoplasm.</text>
</comment>
<dbReference type="PIRSF" id="PIRSF003095">
    <property type="entry name" value="Trigger_factor"/>
    <property type="match status" value="1"/>
</dbReference>
<evidence type="ECO:0000256" key="2">
    <source>
        <dbReference type="ARBA" id="ARBA00005464"/>
    </source>
</evidence>
<dbReference type="PANTHER" id="PTHR30560">
    <property type="entry name" value="TRIGGER FACTOR CHAPERONE AND PEPTIDYL-PROLYL CIS/TRANS ISOMERASE"/>
    <property type="match status" value="1"/>
</dbReference>
<evidence type="ECO:0000256" key="8">
    <source>
        <dbReference type="ARBA" id="ARBA00023235"/>
    </source>
</evidence>
<keyword evidence="8 11" id="KW-0413">Isomerase</keyword>
<sequence>MANVVENLGKLQRRVTITLPKKVIQKEIDERIRKLAKNVRISGFRPGKVPLKTVTQRYASQLEIEVLRESINKEFLYISGAKSLRVVEQPSISINKESTEGDAYVFDATFEVYPEVKLSNISGAEIQRKITRIGDSEIDRTIKILHKQRIRFCSHNDLSEPGRNSKDISAQSGDRITIDLVSKIDGKVFPGGSSENLTFILGEGQILPEFERATLGLKVGESKKFDLKFPDDYYSQDIASKTACFTIIIKKIEWPNQLEIDSEFAKSLGIVDGDLTKMRSEIKDNLEREVKRRTQAILKNQVMNALLRLSDFDIPNSLIEQDQQRLIEISRQELARRGVLASEKTAISTEIFKQRAERRVKLSLILSDLVKNHKLEAKPKQIQAVVNEFSKSHEDPEKVAHWYYSDQQRLAEIEAYVVENNVVDFVLGKANVTDKEVSFEELMKASQEAEA</sequence>
<evidence type="ECO:0000256" key="1">
    <source>
        <dbReference type="ARBA" id="ARBA00000971"/>
    </source>
</evidence>
<keyword evidence="5 11" id="KW-0132">Cell division</keyword>
<dbReference type="PANTHER" id="PTHR30560:SF3">
    <property type="entry name" value="TRIGGER FACTOR-LIKE PROTEIN TIG, CHLOROPLASTIC"/>
    <property type="match status" value="1"/>
</dbReference>
<gene>
    <name evidence="11 15" type="primary">tig</name>
    <name evidence="15" type="ORF">MYVALT_F_02840</name>
</gene>
<name>A0A916NMD7_9BURK</name>
<dbReference type="InterPro" id="IPR005215">
    <property type="entry name" value="Trig_fac"/>
</dbReference>
<dbReference type="RefSeq" id="WP_216796989.1">
    <property type="nucleotide sequence ID" value="NZ_OU343031.1"/>
</dbReference>
<keyword evidence="9 11" id="KW-0131">Cell cycle</keyword>
<dbReference type="GO" id="GO:0051083">
    <property type="term" value="P:'de novo' cotranslational protein folding"/>
    <property type="evidence" value="ECO:0007669"/>
    <property type="project" value="TreeGrafter"/>
</dbReference>
<evidence type="ECO:0000313" key="15">
    <source>
        <dbReference type="EMBL" id="CAG7601907.1"/>
    </source>
</evidence>
<keyword evidence="7 11" id="KW-0143">Chaperone</keyword>
<dbReference type="EMBL" id="OU343031">
    <property type="protein sequence ID" value="CAG7601907.1"/>
    <property type="molecule type" value="Genomic_DNA"/>
</dbReference>
<dbReference type="GO" id="GO:0043022">
    <property type="term" value="F:ribosome binding"/>
    <property type="evidence" value="ECO:0007669"/>
    <property type="project" value="TreeGrafter"/>
</dbReference>
<dbReference type="InterPro" id="IPR008880">
    <property type="entry name" value="Trigger_fac_C"/>
</dbReference>